<keyword evidence="2" id="KW-1185">Reference proteome</keyword>
<dbReference type="STRING" id="375175.AYR53_11700"/>
<name>A0A192H578_9LACO</name>
<dbReference type="Proteomes" id="UP000078582">
    <property type="component" value="Chromosome"/>
</dbReference>
<dbReference type="EMBL" id="CP014873">
    <property type="protein sequence ID" value="ANK63377.1"/>
    <property type="molecule type" value="Genomic_DNA"/>
</dbReference>
<accession>A0A192H578</accession>
<dbReference type="RefSeq" id="WP_068280163.1">
    <property type="nucleotide sequence ID" value="NZ_CP014873.1"/>
</dbReference>
<evidence type="ECO:0000313" key="1">
    <source>
        <dbReference type="EMBL" id="ANK63377.1"/>
    </source>
</evidence>
<gene>
    <name evidence="1" type="ORF">AYR53_11700</name>
</gene>
<sequence>MNNSPTALNKHGRKVLIDGYKFDSQKEANFYVRFVKDSGAEFEVHPKFEIMKSFMTNCGKKIAHMVYTPDIVIYDSAGQMLHVFDIKNGFTPYAIDSAAKLRFKLFTKQYGRFVEIVVVRTHDFKTSAYLFESLKNIHVHKSINY</sequence>
<organism evidence="1 2">
    <name type="scientific">Loigolactobacillus backii</name>
    <dbReference type="NCBI Taxonomy" id="375175"/>
    <lineage>
        <taxon>Bacteria</taxon>
        <taxon>Bacillati</taxon>
        <taxon>Bacillota</taxon>
        <taxon>Bacilli</taxon>
        <taxon>Lactobacillales</taxon>
        <taxon>Lactobacillaceae</taxon>
        <taxon>Loigolactobacillus</taxon>
    </lineage>
</organism>
<proteinExistence type="predicted"/>
<dbReference type="InterPro" id="IPR009414">
    <property type="entry name" value="DUF1064"/>
</dbReference>
<dbReference type="Pfam" id="PF06356">
    <property type="entry name" value="DUF1064"/>
    <property type="match status" value="1"/>
</dbReference>
<evidence type="ECO:0000313" key="2">
    <source>
        <dbReference type="Proteomes" id="UP000078582"/>
    </source>
</evidence>
<reference evidence="1 2" key="1">
    <citation type="submission" date="2016-03" db="EMBL/GenBank/DDBJ databases">
        <title>Pediococcus and Lactobacillus from brewery environment - whole genome sequencing and assembly.</title>
        <authorList>
            <person name="Behr J."/>
            <person name="Geissler A.J."/>
            <person name="Vogel R.F."/>
        </authorList>
    </citation>
    <scope>NUCLEOTIDE SEQUENCE [LARGE SCALE GENOMIC DNA]</scope>
    <source>
        <strain evidence="1 2">TMW 1.1989</strain>
    </source>
</reference>
<evidence type="ECO:0008006" key="3">
    <source>
        <dbReference type="Google" id="ProtNLM"/>
    </source>
</evidence>
<protein>
    <recommendedName>
        <fullName evidence="3">DUF1064 domain-containing protein</fullName>
    </recommendedName>
</protein>
<dbReference type="AlphaFoldDB" id="A0A192H578"/>
<dbReference type="GeneID" id="42982926"/>
<dbReference type="OrthoDB" id="1853564at2"/>